<gene>
    <name evidence="2" type="ORF">H8702_09565</name>
</gene>
<comment type="caution">
    <text evidence="2">The sequence shown here is derived from an EMBL/GenBank/DDBJ whole genome shotgun (WGS) entry which is preliminary data.</text>
</comment>
<dbReference type="PIRSF" id="PIRSF000709">
    <property type="entry name" value="6PFK_2-Ptase"/>
    <property type="match status" value="1"/>
</dbReference>
<evidence type="ECO:0000313" key="2">
    <source>
        <dbReference type="EMBL" id="MBC8611349.1"/>
    </source>
</evidence>
<dbReference type="CDD" id="cd07067">
    <property type="entry name" value="HP_PGM_like"/>
    <property type="match status" value="1"/>
</dbReference>
<dbReference type="EMBL" id="JACRTL010000005">
    <property type="protein sequence ID" value="MBC8611349.1"/>
    <property type="molecule type" value="Genomic_DNA"/>
</dbReference>
<dbReference type="PANTHER" id="PTHR48100:SF62">
    <property type="entry name" value="GLUCOSYL-3-PHOSPHOGLYCERATE PHOSPHATASE"/>
    <property type="match status" value="1"/>
</dbReference>
<dbReference type="InterPro" id="IPR029033">
    <property type="entry name" value="His_PPase_superfam"/>
</dbReference>
<dbReference type="Proteomes" id="UP000632659">
    <property type="component" value="Unassembled WGS sequence"/>
</dbReference>
<dbReference type="AlphaFoldDB" id="A0A8J6TQN1"/>
<name>A0A8J6TQN1_9FIRM</name>
<reference evidence="2" key="1">
    <citation type="submission" date="2020-08" db="EMBL/GenBank/DDBJ databases">
        <title>Genome public.</title>
        <authorList>
            <person name="Liu C."/>
            <person name="Sun Q."/>
        </authorList>
    </citation>
    <scope>NUCLEOTIDE SEQUENCE</scope>
    <source>
        <strain evidence="2">NSJ-15</strain>
    </source>
</reference>
<dbReference type="GO" id="GO:0016791">
    <property type="term" value="F:phosphatase activity"/>
    <property type="evidence" value="ECO:0007669"/>
    <property type="project" value="TreeGrafter"/>
</dbReference>
<dbReference type="InterPro" id="IPR050275">
    <property type="entry name" value="PGM_Phosphatase"/>
</dbReference>
<accession>A0A8J6TQN1</accession>
<dbReference type="Pfam" id="PF00300">
    <property type="entry name" value="His_Phos_1"/>
    <property type="match status" value="1"/>
</dbReference>
<protein>
    <submittedName>
        <fullName evidence="2">Histidine phosphatase family protein</fullName>
    </submittedName>
</protein>
<evidence type="ECO:0000256" key="1">
    <source>
        <dbReference type="PIRSR" id="PIRSR613078-2"/>
    </source>
</evidence>
<dbReference type="Gene3D" id="3.40.50.1240">
    <property type="entry name" value="Phosphoglycerate mutase-like"/>
    <property type="match status" value="1"/>
</dbReference>
<dbReference type="InterPro" id="IPR013078">
    <property type="entry name" value="His_Pase_superF_clade-1"/>
</dbReference>
<feature type="binding site" evidence="1">
    <location>
        <position position="58"/>
    </location>
    <ligand>
        <name>substrate</name>
    </ligand>
</feature>
<evidence type="ECO:0000313" key="3">
    <source>
        <dbReference type="Proteomes" id="UP000632659"/>
    </source>
</evidence>
<dbReference type="PANTHER" id="PTHR48100">
    <property type="entry name" value="BROAD-SPECIFICITY PHOSPHATASE YOR283W-RELATED"/>
    <property type="match status" value="1"/>
</dbReference>
<dbReference type="RefSeq" id="WP_154825331.1">
    <property type="nucleotide sequence ID" value="NZ_JACRTL010000005.1"/>
</dbReference>
<dbReference type="SUPFAM" id="SSF53254">
    <property type="entry name" value="Phosphoglycerate mutase-like"/>
    <property type="match status" value="1"/>
</dbReference>
<organism evidence="2 3">
    <name type="scientific">Massiliimalia timonensis</name>
    <dbReference type="NCBI Taxonomy" id="1987501"/>
    <lineage>
        <taxon>Bacteria</taxon>
        <taxon>Bacillati</taxon>
        <taxon>Bacillota</taxon>
        <taxon>Clostridia</taxon>
        <taxon>Eubacteriales</taxon>
        <taxon>Oscillospiraceae</taxon>
        <taxon>Massiliimalia</taxon>
    </lineage>
</organism>
<proteinExistence type="predicted"/>
<feature type="binding site" evidence="1">
    <location>
        <begin position="8"/>
        <end position="15"/>
    </location>
    <ligand>
        <name>substrate</name>
    </ligand>
</feature>
<dbReference type="GO" id="GO:0005737">
    <property type="term" value="C:cytoplasm"/>
    <property type="evidence" value="ECO:0007669"/>
    <property type="project" value="TreeGrafter"/>
</dbReference>
<dbReference type="SMART" id="SM00855">
    <property type="entry name" value="PGAM"/>
    <property type="match status" value="1"/>
</dbReference>
<keyword evidence="3" id="KW-1185">Reference proteome</keyword>
<sequence length="217" mass="24761">MTTVYLIRHAYAQGNLDRTFQGRIDGRLTEVGYRQLDCLAERCRGIPFDAVYTSPLSRAYETAKAANRFHGLPIQTDDGLLEIAGGDWEGRKWEELEKEYPVLYHQWKVRDPLFCAPNGEKMADVYDRMKKTILHIVENNKNKTICIVSHGCAIVTFMAWAHGLPAERICEMKICDNTALNKLTFDEKGTPAVAKENDLEHLPDGLRTYALSLFEHK</sequence>